<keyword evidence="1" id="KW-1133">Transmembrane helix</keyword>
<dbReference type="AlphaFoldDB" id="A0AA88X7C3"/>
<evidence type="ECO:0000313" key="2">
    <source>
        <dbReference type="EMBL" id="KAK3040901.1"/>
    </source>
</evidence>
<reference evidence="2" key="1">
    <citation type="submission" date="2022-12" db="EMBL/GenBank/DDBJ databases">
        <title>Draft genome assemblies for two species of Escallonia (Escalloniales).</title>
        <authorList>
            <person name="Chanderbali A."/>
            <person name="Dervinis C."/>
            <person name="Anghel I."/>
            <person name="Soltis D."/>
            <person name="Soltis P."/>
            <person name="Zapata F."/>
        </authorList>
    </citation>
    <scope>NUCLEOTIDE SEQUENCE</scope>
    <source>
        <strain evidence="2">UCBG64.0493</strain>
        <tissue evidence="2">Leaf</tissue>
    </source>
</reference>
<keyword evidence="1" id="KW-0472">Membrane</keyword>
<proteinExistence type="predicted"/>
<feature type="transmembrane region" description="Helical" evidence="1">
    <location>
        <begin position="50"/>
        <end position="72"/>
    </location>
</feature>
<evidence type="ECO:0000256" key="1">
    <source>
        <dbReference type="SAM" id="Phobius"/>
    </source>
</evidence>
<gene>
    <name evidence="2" type="ORF">RJ639_027896</name>
</gene>
<protein>
    <submittedName>
        <fullName evidence="2">Uncharacterized protein</fullName>
    </submittedName>
</protein>
<dbReference type="EMBL" id="JAVXUP010000046">
    <property type="protein sequence ID" value="KAK3040901.1"/>
    <property type="molecule type" value="Genomic_DNA"/>
</dbReference>
<keyword evidence="3" id="KW-1185">Reference proteome</keyword>
<evidence type="ECO:0000313" key="3">
    <source>
        <dbReference type="Proteomes" id="UP001188597"/>
    </source>
</evidence>
<name>A0AA88X7C3_9ASTE</name>
<comment type="caution">
    <text evidence="2">The sequence shown here is derived from an EMBL/GenBank/DDBJ whole genome shotgun (WGS) entry which is preliminary data.</text>
</comment>
<dbReference type="Proteomes" id="UP001188597">
    <property type="component" value="Unassembled WGS sequence"/>
</dbReference>
<sequence>MRHYGCPFGAADQGTLVMVVTETLDWVVVVTPSRTEASFSYSSRPLTAAAGIWSGMIGGTLMQTVILIWTAYKTDWNKEVR</sequence>
<keyword evidence="1" id="KW-0812">Transmembrane</keyword>
<organism evidence="2 3">
    <name type="scientific">Escallonia herrerae</name>
    <dbReference type="NCBI Taxonomy" id="1293975"/>
    <lineage>
        <taxon>Eukaryota</taxon>
        <taxon>Viridiplantae</taxon>
        <taxon>Streptophyta</taxon>
        <taxon>Embryophyta</taxon>
        <taxon>Tracheophyta</taxon>
        <taxon>Spermatophyta</taxon>
        <taxon>Magnoliopsida</taxon>
        <taxon>eudicotyledons</taxon>
        <taxon>Gunneridae</taxon>
        <taxon>Pentapetalae</taxon>
        <taxon>asterids</taxon>
        <taxon>campanulids</taxon>
        <taxon>Escalloniales</taxon>
        <taxon>Escalloniaceae</taxon>
        <taxon>Escallonia</taxon>
    </lineage>
</organism>
<accession>A0AA88X7C3</accession>